<dbReference type="WBParaSite" id="ECPE_0000685901-mRNA-1">
    <property type="protein sequence ID" value="ECPE_0000685901-mRNA-1"/>
    <property type="gene ID" value="ECPE_0000685901"/>
</dbReference>
<sequence length="337" mass="38419">MQVFFRRQIAEILTNGRQAISGLIKPSKSSSHMSRVLESAAETASVISVHNPEGAVLVQVGSVGIRPNRELESLPGCMHTLFSSIENDALAFISDCEQIQPLLVMPLLVAFSRALDMELQQSGMESAEKLSREQAPFMVFLLSHLTMVAKRAFNRYVERLINVFAEGRPSKRSRCGILRIVHTYVEFAECSLVVFSQSQRLADLERAHGELMPPLDDYLQEVKRRYNRALQEYTKNSMGRPLEKLATFFEGVQTALDAGVRPEVIQYQFAFSKQELKKVIREYPGKEVVWRSIQNEFLDQCGRFNVLIDQCYPDSSITLEFTRTDLENYFREIAPPR</sequence>
<dbReference type="GO" id="GO:0005546">
    <property type="term" value="F:phosphatidylinositol-4,5-bisphosphate binding"/>
    <property type="evidence" value="ECO:0007669"/>
    <property type="project" value="TreeGrafter"/>
</dbReference>
<reference evidence="4" key="1">
    <citation type="submission" date="2016-06" db="UniProtKB">
        <authorList>
            <consortium name="WormBaseParasite"/>
        </authorList>
    </citation>
    <scope>IDENTIFICATION</scope>
</reference>
<dbReference type="OrthoDB" id="27109at2759"/>
<proteinExistence type="predicted"/>
<dbReference type="Pfam" id="PF20654">
    <property type="entry name" value="Sec3_C-term"/>
    <property type="match status" value="2"/>
</dbReference>
<dbReference type="GO" id="GO:0006887">
    <property type="term" value="P:exocytosis"/>
    <property type="evidence" value="ECO:0007669"/>
    <property type="project" value="TreeGrafter"/>
</dbReference>
<name>A0A183AIR1_9TREM</name>
<accession>A0A183AIR1</accession>
<dbReference type="GO" id="GO:0005886">
    <property type="term" value="C:plasma membrane"/>
    <property type="evidence" value="ECO:0007669"/>
    <property type="project" value="TreeGrafter"/>
</dbReference>
<organism evidence="4">
    <name type="scientific">Echinostoma caproni</name>
    <dbReference type="NCBI Taxonomy" id="27848"/>
    <lineage>
        <taxon>Eukaryota</taxon>
        <taxon>Metazoa</taxon>
        <taxon>Spiralia</taxon>
        <taxon>Lophotrochozoa</taxon>
        <taxon>Platyhelminthes</taxon>
        <taxon>Trematoda</taxon>
        <taxon>Digenea</taxon>
        <taxon>Plagiorchiida</taxon>
        <taxon>Echinostomata</taxon>
        <taxon>Echinostomatoidea</taxon>
        <taxon>Echinostomatidae</taxon>
        <taxon>Echinostoma</taxon>
    </lineage>
</organism>
<feature type="domain" description="Exocyst complex component Sec3 C-terminal" evidence="1">
    <location>
        <begin position="212"/>
        <end position="288"/>
    </location>
</feature>
<dbReference type="Proteomes" id="UP000272942">
    <property type="component" value="Unassembled WGS sequence"/>
</dbReference>
<dbReference type="PANTHER" id="PTHR16092">
    <property type="entry name" value="SEC3/SYNTAXIN-RELATED"/>
    <property type="match status" value="1"/>
</dbReference>
<evidence type="ECO:0000313" key="4">
    <source>
        <dbReference type="WBParaSite" id="ECPE_0000685901-mRNA-1"/>
    </source>
</evidence>
<evidence type="ECO:0000313" key="3">
    <source>
        <dbReference type="Proteomes" id="UP000272942"/>
    </source>
</evidence>
<dbReference type="PANTHER" id="PTHR16092:SF14">
    <property type="entry name" value="EXOCYST COMPLEX COMPONENT 1 ISOFORM X1"/>
    <property type="match status" value="1"/>
</dbReference>
<gene>
    <name evidence="2" type="ORF">ECPE_LOCUS6844</name>
</gene>
<feature type="domain" description="Exocyst complex component Sec3 C-terminal" evidence="1">
    <location>
        <begin position="72"/>
        <end position="196"/>
    </location>
</feature>
<dbReference type="GO" id="GO:0006893">
    <property type="term" value="P:Golgi to plasma membrane transport"/>
    <property type="evidence" value="ECO:0007669"/>
    <property type="project" value="TreeGrafter"/>
</dbReference>
<evidence type="ECO:0000259" key="1">
    <source>
        <dbReference type="Pfam" id="PF20654"/>
    </source>
</evidence>
<keyword evidence="3" id="KW-1185">Reference proteome</keyword>
<protein>
    <submittedName>
        <fullName evidence="4">Exocyst complex component Sec10</fullName>
    </submittedName>
</protein>
<dbReference type="AlphaFoldDB" id="A0A183AIR1"/>
<dbReference type="GO" id="GO:0000145">
    <property type="term" value="C:exocyst"/>
    <property type="evidence" value="ECO:0007669"/>
    <property type="project" value="TreeGrafter"/>
</dbReference>
<reference evidence="2 3" key="2">
    <citation type="submission" date="2018-11" db="EMBL/GenBank/DDBJ databases">
        <authorList>
            <consortium name="Pathogen Informatics"/>
        </authorList>
    </citation>
    <scope>NUCLEOTIDE SEQUENCE [LARGE SCALE GENOMIC DNA]</scope>
    <source>
        <strain evidence="2 3">Egypt</strain>
    </source>
</reference>
<dbReference type="EMBL" id="UZAN01043880">
    <property type="protein sequence ID" value="VDP79483.1"/>
    <property type="molecule type" value="Genomic_DNA"/>
</dbReference>
<evidence type="ECO:0000313" key="2">
    <source>
        <dbReference type="EMBL" id="VDP79483.1"/>
    </source>
</evidence>
<dbReference type="InterPro" id="IPR048628">
    <property type="entry name" value="Sec3_C"/>
</dbReference>